<accession>A0A9W8E218</accession>
<feature type="transmembrane region" description="Helical" evidence="2">
    <location>
        <begin position="170"/>
        <end position="191"/>
    </location>
</feature>
<evidence type="ECO:0000313" key="4">
    <source>
        <dbReference type="Proteomes" id="UP001150569"/>
    </source>
</evidence>
<evidence type="ECO:0000256" key="2">
    <source>
        <dbReference type="SAM" id="Phobius"/>
    </source>
</evidence>
<protein>
    <recommendedName>
        <fullName evidence="5">RGS domain-containing protein</fullName>
    </recommendedName>
</protein>
<dbReference type="OrthoDB" id="196547at2759"/>
<name>A0A9W8E218_9FUNG</name>
<keyword evidence="2" id="KW-0812">Transmembrane</keyword>
<dbReference type="Proteomes" id="UP001150569">
    <property type="component" value="Unassembled WGS sequence"/>
</dbReference>
<sequence length="612" mass="68561">MSAVAPERTDHDFDRVRKYIYLPILVVYTTFHLATTFFYYHRVLRQSKQPRYIAIINHLAALALCITICASNAFRFRFACSINLWAYYLFTLVWWITFLARTARLSYLGEVSRAKLYVTRVPFDHEELDPAHLDTVPRGTGPAGSVWPLSCLGRRLSWSRLHSLFSEASLLRITAATTLVVLVYCTVTQLVASELHSVSPGRSCGLALVFLPLYVAVAFLLVIVCPLILFLLTPLRDAYGLKREVMITTVVALIAFPLFFLVDAVLVDYVQYAGGSVYLFAGFCVIHVSTVVVPLLRTWRHPLPRYIGGHQHNQTIPLHLIGSDPCSSVETLGSNTPSSLSPALSKSASPIPSAPSLHARSASASHGFHWEDFCRTVGNTAEFSRLKHWASLSFSSELVAFLEDYQRLKKRVCPALAATAAAEATAANLARTNLQWDPTVIDETKSGRFVRDQYRSVDLTNPETALTTSAPMYQTVATAASLDPWGHDAQLMEHPSPAYMSILGTMRPVRSTSDGGRTRSPEPLLANPQMQQQFPLGCEVMVRNFYRRYILPNSDMALNLSHQMQTTITAEMAKDTLHLSIFDSAHHEVLILLYQNVFPKYWHREWRAGYST</sequence>
<feature type="region of interest" description="Disordered" evidence="1">
    <location>
        <begin position="329"/>
        <end position="358"/>
    </location>
</feature>
<dbReference type="InterPro" id="IPR036305">
    <property type="entry name" value="RGS_sf"/>
</dbReference>
<keyword evidence="2" id="KW-0472">Membrane</keyword>
<feature type="transmembrane region" description="Helical" evidence="2">
    <location>
        <begin position="20"/>
        <end position="40"/>
    </location>
</feature>
<dbReference type="Gene3D" id="1.10.167.10">
    <property type="entry name" value="Regulator of G-protein Signalling 4, domain 2"/>
    <property type="match status" value="1"/>
</dbReference>
<dbReference type="InterPro" id="IPR044926">
    <property type="entry name" value="RGS_subdomain_2"/>
</dbReference>
<dbReference type="EMBL" id="JANBPT010000038">
    <property type="protein sequence ID" value="KAJ1929333.1"/>
    <property type="molecule type" value="Genomic_DNA"/>
</dbReference>
<feature type="transmembrane region" description="Helical" evidence="2">
    <location>
        <begin position="52"/>
        <end position="73"/>
    </location>
</feature>
<feature type="transmembrane region" description="Helical" evidence="2">
    <location>
        <begin position="245"/>
        <end position="266"/>
    </location>
</feature>
<feature type="transmembrane region" description="Helical" evidence="2">
    <location>
        <begin position="211"/>
        <end position="233"/>
    </location>
</feature>
<evidence type="ECO:0000313" key="3">
    <source>
        <dbReference type="EMBL" id="KAJ1929333.1"/>
    </source>
</evidence>
<feature type="transmembrane region" description="Helical" evidence="2">
    <location>
        <begin position="278"/>
        <end position="296"/>
    </location>
</feature>
<reference evidence="3" key="1">
    <citation type="submission" date="2022-07" db="EMBL/GenBank/DDBJ databases">
        <title>Phylogenomic reconstructions and comparative analyses of Kickxellomycotina fungi.</title>
        <authorList>
            <person name="Reynolds N.K."/>
            <person name="Stajich J.E."/>
            <person name="Barry K."/>
            <person name="Grigoriev I.V."/>
            <person name="Crous P."/>
            <person name="Smith M.E."/>
        </authorList>
    </citation>
    <scope>NUCLEOTIDE SEQUENCE</scope>
    <source>
        <strain evidence="3">RSA 861</strain>
    </source>
</reference>
<keyword evidence="2" id="KW-1133">Transmembrane helix</keyword>
<evidence type="ECO:0000256" key="1">
    <source>
        <dbReference type="SAM" id="MobiDB-lite"/>
    </source>
</evidence>
<dbReference type="AlphaFoldDB" id="A0A9W8E218"/>
<organism evidence="3 4">
    <name type="scientific">Tieghemiomyces parasiticus</name>
    <dbReference type="NCBI Taxonomy" id="78921"/>
    <lineage>
        <taxon>Eukaryota</taxon>
        <taxon>Fungi</taxon>
        <taxon>Fungi incertae sedis</taxon>
        <taxon>Zoopagomycota</taxon>
        <taxon>Kickxellomycotina</taxon>
        <taxon>Dimargaritomycetes</taxon>
        <taxon>Dimargaritales</taxon>
        <taxon>Dimargaritaceae</taxon>
        <taxon>Tieghemiomyces</taxon>
    </lineage>
</organism>
<feature type="compositionally biased region" description="Low complexity" evidence="1">
    <location>
        <begin position="337"/>
        <end position="357"/>
    </location>
</feature>
<keyword evidence="4" id="KW-1185">Reference proteome</keyword>
<evidence type="ECO:0008006" key="5">
    <source>
        <dbReference type="Google" id="ProtNLM"/>
    </source>
</evidence>
<dbReference type="SUPFAM" id="SSF48097">
    <property type="entry name" value="Regulator of G-protein signaling, RGS"/>
    <property type="match status" value="1"/>
</dbReference>
<proteinExistence type="predicted"/>
<feature type="transmembrane region" description="Helical" evidence="2">
    <location>
        <begin position="85"/>
        <end position="103"/>
    </location>
</feature>
<gene>
    <name evidence="3" type="ORF">IWQ60_001251</name>
</gene>
<comment type="caution">
    <text evidence="3">The sequence shown here is derived from an EMBL/GenBank/DDBJ whole genome shotgun (WGS) entry which is preliminary data.</text>
</comment>